<dbReference type="AlphaFoldDB" id="A0A934MCJ7"/>
<dbReference type="RefSeq" id="WP_198881214.1">
    <property type="nucleotide sequence ID" value="NZ_JAEKJA010000003.1"/>
</dbReference>
<evidence type="ECO:0000313" key="3">
    <source>
        <dbReference type="EMBL" id="MBJ3775347.1"/>
    </source>
</evidence>
<dbReference type="EMBL" id="JAEKJA010000003">
    <property type="protein sequence ID" value="MBJ3775347.1"/>
    <property type="molecule type" value="Genomic_DNA"/>
</dbReference>
<dbReference type="PANTHER" id="PTHR43709">
    <property type="entry name" value="ACONITATE ISOMERASE-RELATED"/>
    <property type="match status" value="1"/>
</dbReference>
<keyword evidence="4" id="KW-1185">Reference proteome</keyword>
<proteinExistence type="inferred from homology"/>
<protein>
    <submittedName>
        <fullName evidence="3">PrpF family protein</fullName>
    </submittedName>
</protein>
<dbReference type="Gene3D" id="3.10.310.10">
    <property type="entry name" value="Diaminopimelate Epimerase, Chain A, domain 1"/>
    <property type="match status" value="2"/>
</dbReference>
<organism evidence="3 4">
    <name type="scientific">Acuticoccus mangrovi</name>
    <dbReference type="NCBI Taxonomy" id="2796142"/>
    <lineage>
        <taxon>Bacteria</taxon>
        <taxon>Pseudomonadati</taxon>
        <taxon>Pseudomonadota</taxon>
        <taxon>Alphaproteobacteria</taxon>
        <taxon>Hyphomicrobiales</taxon>
        <taxon>Amorphaceae</taxon>
        <taxon>Acuticoccus</taxon>
    </lineage>
</organism>
<name>A0A934MCJ7_9HYPH</name>
<comment type="similarity">
    <text evidence="1">Belongs to the PrpF family.</text>
</comment>
<evidence type="ECO:0000313" key="4">
    <source>
        <dbReference type="Proteomes" id="UP000609531"/>
    </source>
</evidence>
<reference evidence="3" key="1">
    <citation type="submission" date="2020-12" db="EMBL/GenBank/DDBJ databases">
        <title>Bacterial taxonomy.</title>
        <authorList>
            <person name="Pan X."/>
        </authorList>
    </citation>
    <scope>NUCLEOTIDE SEQUENCE</scope>
    <source>
        <strain evidence="3">B2012</strain>
    </source>
</reference>
<dbReference type="GO" id="GO:0016853">
    <property type="term" value="F:isomerase activity"/>
    <property type="evidence" value="ECO:0007669"/>
    <property type="project" value="UniProtKB-KW"/>
</dbReference>
<accession>A0A934MCJ7</accession>
<dbReference type="InterPro" id="IPR007400">
    <property type="entry name" value="PrpF-like"/>
</dbReference>
<dbReference type="PANTHER" id="PTHR43709:SF2">
    <property type="entry name" value="DUF453 DOMAIN PROTEIN (AFU_ORTHOLOGUE AFUA_6G00360)"/>
    <property type="match status" value="1"/>
</dbReference>
<keyword evidence="2" id="KW-0413">Isomerase</keyword>
<dbReference type="SUPFAM" id="SSF54506">
    <property type="entry name" value="Diaminopimelate epimerase-like"/>
    <property type="match status" value="2"/>
</dbReference>
<dbReference type="Proteomes" id="UP000609531">
    <property type="component" value="Unassembled WGS sequence"/>
</dbReference>
<gene>
    <name evidence="3" type="ORF">JCR33_06595</name>
</gene>
<comment type="caution">
    <text evidence="3">The sequence shown here is derived from an EMBL/GenBank/DDBJ whole genome shotgun (WGS) entry which is preliminary data.</text>
</comment>
<sequence>MGERKVRAVYMRGGTSRALMFRRDDLPPADSADDYAAWRDIFLGAIGSPDPNGRQLNGIGGGISSLSKVAVIGAPTHPEADVDYTFGQVGVFRPTVGYRGNCGNISSAVGPFAVDEGIVAAGGDHAAVRIHNTNTGKIIIAEFALEDGRAVVEGAYELQGVAGTGAPIRLTFRDPGGASTGRLLPTGSANDRLPIAGRTALPVSMVDAANPVCFLAAQSLGLTGREAPDTLAADADIMKTLRDIRVAAAVAMTLAPDERHVREVLTNLPLVALVAPPDPAAHPDEAGVDIIVRMVSSDQPHKASPLTGALCVAAAAHVPGSVVADAMGPPHAGDLVIRHPSGRLEVAAEMATVDGEEKLVSVTAIRTARRIMEGDVYY</sequence>
<evidence type="ECO:0000256" key="1">
    <source>
        <dbReference type="ARBA" id="ARBA00007673"/>
    </source>
</evidence>
<evidence type="ECO:0000256" key="2">
    <source>
        <dbReference type="ARBA" id="ARBA00023235"/>
    </source>
</evidence>
<dbReference type="Pfam" id="PF04303">
    <property type="entry name" value="PrpF"/>
    <property type="match status" value="1"/>
</dbReference>